<dbReference type="InterPro" id="IPR046497">
    <property type="entry name" value="DUF6590"/>
</dbReference>
<keyword evidence="4" id="KW-1185">Reference proteome</keyword>
<name>W9Y335_9EURO</name>
<feature type="region of interest" description="Disordered" evidence="1">
    <location>
        <begin position="1"/>
        <end position="115"/>
    </location>
</feature>
<proteinExistence type="predicted"/>
<accession>W9Y335</accession>
<dbReference type="HOGENOM" id="CLU_047424_0_0_1"/>
<organism evidence="3 4">
    <name type="scientific">Capronia epimyces CBS 606.96</name>
    <dbReference type="NCBI Taxonomy" id="1182542"/>
    <lineage>
        <taxon>Eukaryota</taxon>
        <taxon>Fungi</taxon>
        <taxon>Dikarya</taxon>
        <taxon>Ascomycota</taxon>
        <taxon>Pezizomycotina</taxon>
        <taxon>Eurotiomycetes</taxon>
        <taxon>Chaetothyriomycetidae</taxon>
        <taxon>Chaetothyriales</taxon>
        <taxon>Herpotrichiellaceae</taxon>
        <taxon>Capronia</taxon>
    </lineage>
</organism>
<dbReference type="Pfam" id="PF20233">
    <property type="entry name" value="DUF6590"/>
    <property type="match status" value="1"/>
</dbReference>
<dbReference type="PANTHER" id="PTHR35391">
    <property type="entry name" value="C2H2-TYPE DOMAIN-CONTAINING PROTEIN-RELATED"/>
    <property type="match status" value="1"/>
</dbReference>
<gene>
    <name evidence="3" type="ORF">A1O3_10499</name>
</gene>
<comment type="caution">
    <text evidence="3">The sequence shown here is derived from an EMBL/GenBank/DDBJ whole genome shotgun (WGS) entry which is preliminary data.</text>
</comment>
<feature type="region of interest" description="Disordered" evidence="1">
    <location>
        <begin position="252"/>
        <end position="272"/>
    </location>
</feature>
<reference evidence="3 4" key="1">
    <citation type="submission" date="2013-03" db="EMBL/GenBank/DDBJ databases">
        <title>The Genome Sequence of Capronia epimyces CBS 606.96.</title>
        <authorList>
            <consortium name="The Broad Institute Genomics Platform"/>
            <person name="Cuomo C."/>
            <person name="de Hoog S."/>
            <person name="Gorbushina A."/>
            <person name="Walker B."/>
            <person name="Young S.K."/>
            <person name="Zeng Q."/>
            <person name="Gargeya S."/>
            <person name="Fitzgerald M."/>
            <person name="Haas B."/>
            <person name="Abouelleil A."/>
            <person name="Allen A.W."/>
            <person name="Alvarado L."/>
            <person name="Arachchi H.M."/>
            <person name="Berlin A.M."/>
            <person name="Chapman S.B."/>
            <person name="Gainer-Dewar J."/>
            <person name="Goldberg J."/>
            <person name="Griggs A."/>
            <person name="Gujja S."/>
            <person name="Hansen M."/>
            <person name="Howarth C."/>
            <person name="Imamovic A."/>
            <person name="Ireland A."/>
            <person name="Larimer J."/>
            <person name="McCowan C."/>
            <person name="Murphy C."/>
            <person name="Pearson M."/>
            <person name="Poon T.W."/>
            <person name="Priest M."/>
            <person name="Roberts A."/>
            <person name="Saif S."/>
            <person name="Shea T."/>
            <person name="Sisk P."/>
            <person name="Sykes S."/>
            <person name="Wortman J."/>
            <person name="Nusbaum C."/>
            <person name="Birren B."/>
        </authorList>
    </citation>
    <scope>NUCLEOTIDE SEQUENCE [LARGE SCALE GENOMIC DNA]</scope>
    <source>
        <strain evidence="3 4">CBS 606.96</strain>
    </source>
</reference>
<evidence type="ECO:0000313" key="4">
    <source>
        <dbReference type="Proteomes" id="UP000019478"/>
    </source>
</evidence>
<evidence type="ECO:0000313" key="3">
    <source>
        <dbReference type="EMBL" id="EXJ76854.1"/>
    </source>
</evidence>
<feature type="domain" description="DUF6590" evidence="2">
    <location>
        <begin position="293"/>
        <end position="444"/>
    </location>
</feature>
<feature type="compositionally biased region" description="Basic and acidic residues" evidence="1">
    <location>
        <begin position="48"/>
        <end position="93"/>
    </location>
</feature>
<dbReference type="OrthoDB" id="3559580at2759"/>
<dbReference type="eggNOG" id="ENOG502SV73">
    <property type="taxonomic scope" value="Eukaryota"/>
</dbReference>
<sequence>MSPPLSYRERPRKAGQVSDPPNAGATTRPSKKRETAQDEYGIPQSSRVPKDHTQGPARKHDSKIAHGDGDETHESDEGKKGKGKARDNKKNDKENEEEEGDRYSRAHRASEVASTTSTTIFLTEDVFQTLSSWAYDGEPANNLAANREVFAVPEYLFLLEAIKWQREGHPYLSQALSRIYFLVREFNILTGQDAQADFLRSLVAKDRRNQEDTTFQQLMGHVQQMAQSQHQRTQASDQMSTELYAVSAVTLSGGPSRQGQRNSFHTPSLHNAEQGNESLAVQHLSGLRLRDSRWFSLGRLFLMVWHTNATAGKGRVRQQRTAASHGQGEKVFSEIRRFAVVRECRGFCWAVPVSTYQGKGVGRHNFHQVDIEAHAIIHMADTKPTQLPSEPKMSKRPIAVEKTDPGQKLDAASRIRFDKVFTIEHNVKVKNCGKIARESMPIFRHYFKQEVEAATGRRSRSNSPAPEAGMV</sequence>
<dbReference type="STRING" id="1182542.W9Y335"/>
<evidence type="ECO:0000256" key="1">
    <source>
        <dbReference type="SAM" id="MobiDB-lite"/>
    </source>
</evidence>
<evidence type="ECO:0000259" key="2">
    <source>
        <dbReference type="Pfam" id="PF20233"/>
    </source>
</evidence>
<dbReference type="Proteomes" id="UP000019478">
    <property type="component" value="Unassembled WGS sequence"/>
</dbReference>
<dbReference type="GeneID" id="19174579"/>
<dbReference type="PANTHER" id="PTHR35391:SF5">
    <property type="entry name" value="DUF6590 DOMAIN-CONTAINING PROTEIN"/>
    <property type="match status" value="1"/>
</dbReference>
<feature type="compositionally biased region" description="Basic and acidic residues" evidence="1">
    <location>
        <begin position="101"/>
        <end position="110"/>
    </location>
</feature>
<dbReference type="AlphaFoldDB" id="W9Y335"/>
<protein>
    <recommendedName>
        <fullName evidence="2">DUF6590 domain-containing protein</fullName>
    </recommendedName>
</protein>
<dbReference type="RefSeq" id="XP_007738779.1">
    <property type="nucleotide sequence ID" value="XM_007740589.1"/>
</dbReference>
<dbReference type="EMBL" id="AMGY01000012">
    <property type="protein sequence ID" value="EXJ76854.1"/>
    <property type="molecule type" value="Genomic_DNA"/>
</dbReference>